<keyword evidence="2" id="KW-1185">Reference proteome</keyword>
<proteinExistence type="predicted"/>
<reference evidence="1" key="1">
    <citation type="journal article" date="2020" name="Stud. Mycol.">
        <title>101 Dothideomycetes genomes: a test case for predicting lifestyles and emergence of pathogens.</title>
        <authorList>
            <person name="Haridas S."/>
            <person name="Albert R."/>
            <person name="Binder M."/>
            <person name="Bloem J."/>
            <person name="Labutti K."/>
            <person name="Salamov A."/>
            <person name="Andreopoulos B."/>
            <person name="Baker S."/>
            <person name="Barry K."/>
            <person name="Bills G."/>
            <person name="Bluhm B."/>
            <person name="Cannon C."/>
            <person name="Castanera R."/>
            <person name="Culley D."/>
            <person name="Daum C."/>
            <person name="Ezra D."/>
            <person name="Gonzalez J."/>
            <person name="Henrissat B."/>
            <person name="Kuo A."/>
            <person name="Liang C."/>
            <person name="Lipzen A."/>
            <person name="Lutzoni F."/>
            <person name="Magnuson J."/>
            <person name="Mondo S."/>
            <person name="Nolan M."/>
            <person name="Ohm R."/>
            <person name="Pangilinan J."/>
            <person name="Park H.-J."/>
            <person name="Ramirez L."/>
            <person name="Alfaro M."/>
            <person name="Sun H."/>
            <person name="Tritt A."/>
            <person name="Yoshinaga Y."/>
            <person name="Zwiers L.-H."/>
            <person name="Turgeon B."/>
            <person name="Goodwin S."/>
            <person name="Spatafora J."/>
            <person name="Crous P."/>
            <person name="Grigoriev I."/>
        </authorList>
    </citation>
    <scope>NUCLEOTIDE SEQUENCE</scope>
    <source>
        <strain evidence="1">CBS 109.77</strain>
    </source>
</reference>
<dbReference type="OrthoDB" id="10481835at2759"/>
<sequence>MAPARPIVMTTDPLITGIIAWMRNQYYQIQEAKKSQGGWEVWAQLELLFALGPSAQQMQAGVTLVREEPRIWVTNNGNNFTNEIIDFWRTFPNPNNQGTMSHWGIELKCRTARETNQTFRNRVLADFTKVSQVRGNNRNPATMYSVSMTDNQADLNDYGVWNNVYYTTITAPVQPNAGPIYLIWMQT</sequence>
<dbReference type="AlphaFoldDB" id="A0A6A6XAA6"/>
<evidence type="ECO:0000313" key="2">
    <source>
        <dbReference type="Proteomes" id="UP000799757"/>
    </source>
</evidence>
<protein>
    <submittedName>
        <fullName evidence="1">Uncharacterized protein</fullName>
    </submittedName>
</protein>
<name>A0A6A6XAA6_9PLEO</name>
<evidence type="ECO:0000313" key="1">
    <source>
        <dbReference type="EMBL" id="KAF2793191.1"/>
    </source>
</evidence>
<dbReference type="EMBL" id="MU001938">
    <property type="protein sequence ID" value="KAF2793191.1"/>
    <property type="molecule type" value="Genomic_DNA"/>
</dbReference>
<accession>A0A6A6XAA6</accession>
<dbReference type="Proteomes" id="UP000799757">
    <property type="component" value="Unassembled WGS sequence"/>
</dbReference>
<gene>
    <name evidence="1" type="ORF">K505DRAFT_338014</name>
</gene>
<organism evidence="1 2">
    <name type="scientific">Melanomma pulvis-pyrius CBS 109.77</name>
    <dbReference type="NCBI Taxonomy" id="1314802"/>
    <lineage>
        <taxon>Eukaryota</taxon>
        <taxon>Fungi</taxon>
        <taxon>Dikarya</taxon>
        <taxon>Ascomycota</taxon>
        <taxon>Pezizomycotina</taxon>
        <taxon>Dothideomycetes</taxon>
        <taxon>Pleosporomycetidae</taxon>
        <taxon>Pleosporales</taxon>
        <taxon>Melanommataceae</taxon>
        <taxon>Melanomma</taxon>
    </lineage>
</organism>